<dbReference type="SMART" id="SM00028">
    <property type="entry name" value="TPR"/>
    <property type="match status" value="2"/>
</dbReference>
<dbReference type="PANTHER" id="PTHR46014:SF1">
    <property type="entry name" value="TETRATRICOPEPTIDE REPEAT PROTEIN 1"/>
    <property type="match status" value="1"/>
</dbReference>
<dbReference type="InterPro" id="IPR019734">
    <property type="entry name" value="TPR_rpt"/>
</dbReference>
<dbReference type="Gene3D" id="1.25.40.10">
    <property type="entry name" value="Tetratricopeptide repeat domain"/>
    <property type="match status" value="1"/>
</dbReference>
<protein>
    <submittedName>
        <fullName evidence="3">Uncharacterized protein</fullName>
    </submittedName>
</protein>
<dbReference type="OrthoDB" id="1872379at2759"/>
<name>A0A1X2GDF1_9FUNG</name>
<gene>
    <name evidence="3" type="ORF">DM01DRAFT_1337277</name>
</gene>
<comment type="caution">
    <text evidence="3">The sequence shown here is derived from an EMBL/GenBank/DDBJ whole genome shotgun (WGS) entry which is preliminary data.</text>
</comment>
<evidence type="ECO:0000313" key="3">
    <source>
        <dbReference type="EMBL" id="ORX51211.1"/>
    </source>
</evidence>
<proteinExistence type="predicted"/>
<feature type="compositionally biased region" description="Low complexity" evidence="2">
    <location>
        <begin position="17"/>
        <end position="29"/>
    </location>
</feature>
<sequence>MAIIEELHDPPPSLELPTPISTPIPSSTPLARDNSNEPLQQHRPTHRLTDDDDHTVYFYDAAEDEQELLDQAMEYKVQGNQHFGLGEFQQALQCYQDAMAVYPANQGQPDQRSIFAANMAACYLKLDQPKEAKQQCDIALGHDPNYTKAKLRRAQSCQQLATSAALSEALSDYEALLEQHGQTNNVLDAPALRQCRLAIQQLPPQIKALQEKEKEEMLGKLKDLGNTLLGKFGLSTDNFQFQKDPATGSYSMNFVNNP</sequence>
<evidence type="ECO:0000256" key="2">
    <source>
        <dbReference type="SAM" id="MobiDB-lite"/>
    </source>
</evidence>
<dbReference type="InterPro" id="IPR052769">
    <property type="entry name" value="TPR_domain_protein"/>
</dbReference>
<keyword evidence="4" id="KW-1185">Reference proteome</keyword>
<dbReference type="InterPro" id="IPR011990">
    <property type="entry name" value="TPR-like_helical_dom_sf"/>
</dbReference>
<reference evidence="3 4" key="1">
    <citation type="submission" date="2016-07" db="EMBL/GenBank/DDBJ databases">
        <title>Pervasive Adenine N6-methylation of Active Genes in Fungi.</title>
        <authorList>
            <consortium name="DOE Joint Genome Institute"/>
            <person name="Mondo S.J."/>
            <person name="Dannebaum R.O."/>
            <person name="Kuo R.C."/>
            <person name="Labutti K."/>
            <person name="Haridas S."/>
            <person name="Kuo A."/>
            <person name="Salamov A."/>
            <person name="Ahrendt S.R."/>
            <person name="Lipzen A."/>
            <person name="Sullivan W."/>
            <person name="Andreopoulos W.B."/>
            <person name="Clum A."/>
            <person name="Lindquist E."/>
            <person name="Daum C."/>
            <person name="Ramamoorthy G.K."/>
            <person name="Gryganskyi A."/>
            <person name="Culley D."/>
            <person name="Magnuson J.K."/>
            <person name="James T.Y."/>
            <person name="O'Malley M.A."/>
            <person name="Stajich J.E."/>
            <person name="Spatafora J.W."/>
            <person name="Visel A."/>
            <person name="Grigoriev I.V."/>
        </authorList>
    </citation>
    <scope>NUCLEOTIDE SEQUENCE [LARGE SCALE GENOMIC DNA]</scope>
    <source>
        <strain evidence="3 4">NRRL 3301</strain>
    </source>
</reference>
<dbReference type="STRING" id="101127.A0A1X2GDF1"/>
<evidence type="ECO:0000313" key="4">
    <source>
        <dbReference type="Proteomes" id="UP000242146"/>
    </source>
</evidence>
<keyword evidence="1" id="KW-0802">TPR repeat</keyword>
<dbReference type="AlphaFoldDB" id="A0A1X2GDF1"/>
<dbReference type="EMBL" id="MCGT01000021">
    <property type="protein sequence ID" value="ORX51211.1"/>
    <property type="molecule type" value="Genomic_DNA"/>
</dbReference>
<dbReference type="PROSITE" id="PS50005">
    <property type="entry name" value="TPR"/>
    <property type="match status" value="1"/>
</dbReference>
<dbReference type="Proteomes" id="UP000242146">
    <property type="component" value="Unassembled WGS sequence"/>
</dbReference>
<evidence type="ECO:0000256" key="1">
    <source>
        <dbReference type="PROSITE-ProRule" id="PRU00339"/>
    </source>
</evidence>
<feature type="region of interest" description="Disordered" evidence="2">
    <location>
        <begin position="1"/>
        <end position="51"/>
    </location>
</feature>
<feature type="repeat" description="TPR" evidence="1">
    <location>
        <begin position="72"/>
        <end position="105"/>
    </location>
</feature>
<organism evidence="3 4">
    <name type="scientific">Hesseltinella vesiculosa</name>
    <dbReference type="NCBI Taxonomy" id="101127"/>
    <lineage>
        <taxon>Eukaryota</taxon>
        <taxon>Fungi</taxon>
        <taxon>Fungi incertae sedis</taxon>
        <taxon>Mucoromycota</taxon>
        <taxon>Mucoromycotina</taxon>
        <taxon>Mucoromycetes</taxon>
        <taxon>Mucorales</taxon>
        <taxon>Cunninghamellaceae</taxon>
        <taxon>Hesseltinella</taxon>
    </lineage>
</organism>
<dbReference type="PANTHER" id="PTHR46014">
    <property type="entry name" value="TETRATRICOPEPTIDE REPEAT PROTEIN 1"/>
    <property type="match status" value="1"/>
</dbReference>
<accession>A0A1X2GDF1</accession>
<dbReference type="SUPFAM" id="SSF48452">
    <property type="entry name" value="TPR-like"/>
    <property type="match status" value="1"/>
</dbReference>